<keyword evidence="2 7" id="KW-0479">Metal-binding</keyword>
<dbReference type="GO" id="GO:0006879">
    <property type="term" value="P:intracellular iron ion homeostasis"/>
    <property type="evidence" value="ECO:0007669"/>
    <property type="project" value="TreeGrafter"/>
</dbReference>
<dbReference type="NCBIfam" id="NF003975">
    <property type="entry name" value="PRK05467.1-4"/>
    <property type="match status" value="1"/>
</dbReference>
<evidence type="ECO:0000256" key="7">
    <source>
        <dbReference type="HAMAP-Rule" id="MF_00657"/>
    </source>
</evidence>
<organism evidence="9 10">
    <name type="scientific">Niveibacterium umoris</name>
    <dbReference type="NCBI Taxonomy" id="1193620"/>
    <lineage>
        <taxon>Bacteria</taxon>
        <taxon>Pseudomonadati</taxon>
        <taxon>Pseudomonadota</taxon>
        <taxon>Betaproteobacteria</taxon>
        <taxon>Rhodocyclales</taxon>
        <taxon>Rhodocyclaceae</taxon>
        <taxon>Niveibacterium</taxon>
    </lineage>
</organism>
<evidence type="ECO:0000256" key="3">
    <source>
        <dbReference type="ARBA" id="ARBA00022896"/>
    </source>
</evidence>
<keyword evidence="6 7" id="KW-0408">Iron</keyword>
<dbReference type="GO" id="GO:0031418">
    <property type="term" value="F:L-ascorbic acid binding"/>
    <property type="evidence" value="ECO:0007669"/>
    <property type="project" value="UniProtKB-KW"/>
</dbReference>
<feature type="domain" description="Fe2OG dioxygenase" evidence="8">
    <location>
        <begin position="78"/>
        <end position="179"/>
    </location>
</feature>
<dbReference type="PANTHER" id="PTHR41536">
    <property type="entry name" value="PKHD-TYPE HYDROXYLASE YBIX"/>
    <property type="match status" value="1"/>
</dbReference>
<feature type="binding site" evidence="7">
    <location>
        <position position="160"/>
    </location>
    <ligand>
        <name>Fe cation</name>
        <dbReference type="ChEBI" id="CHEBI:24875"/>
    </ligand>
</feature>
<dbReference type="GO" id="GO:0016706">
    <property type="term" value="F:2-oxoglutarate-dependent dioxygenase activity"/>
    <property type="evidence" value="ECO:0007669"/>
    <property type="project" value="UniProtKB-UniRule"/>
</dbReference>
<keyword evidence="3 7" id="KW-0847">Vitamin C</keyword>
<dbReference type="EC" id="1.14.11.-" evidence="9"/>
<dbReference type="InterPro" id="IPR023550">
    <property type="entry name" value="PKHD_hydroxylase"/>
</dbReference>
<name>A0A840BKT3_9RHOO</name>
<feature type="binding site" evidence="7">
    <location>
        <position position="96"/>
    </location>
    <ligand>
        <name>Fe cation</name>
        <dbReference type="ChEBI" id="CHEBI:24875"/>
    </ligand>
</feature>
<reference evidence="9 10" key="1">
    <citation type="submission" date="2020-08" db="EMBL/GenBank/DDBJ databases">
        <title>Genomic Encyclopedia of Type Strains, Phase IV (KMG-IV): sequencing the most valuable type-strain genomes for metagenomic binning, comparative biology and taxonomic classification.</title>
        <authorList>
            <person name="Goeker M."/>
        </authorList>
    </citation>
    <scope>NUCLEOTIDE SEQUENCE [LARGE SCALE GENOMIC DNA]</scope>
    <source>
        <strain evidence="9 10">DSM 106739</strain>
    </source>
</reference>
<keyword evidence="10" id="KW-1185">Reference proteome</keyword>
<dbReference type="Pfam" id="PF18331">
    <property type="entry name" value="PKHD_C"/>
    <property type="match status" value="1"/>
</dbReference>
<keyword evidence="4 7" id="KW-0223">Dioxygenase</keyword>
<proteinExistence type="inferred from homology"/>
<evidence type="ECO:0000256" key="2">
    <source>
        <dbReference type="ARBA" id="ARBA00022723"/>
    </source>
</evidence>
<feature type="binding site" evidence="7">
    <location>
        <position position="170"/>
    </location>
    <ligand>
        <name>2-oxoglutarate</name>
        <dbReference type="ChEBI" id="CHEBI:16810"/>
    </ligand>
</feature>
<evidence type="ECO:0000313" key="9">
    <source>
        <dbReference type="EMBL" id="MBB4013865.1"/>
    </source>
</evidence>
<evidence type="ECO:0000256" key="1">
    <source>
        <dbReference type="ARBA" id="ARBA00001961"/>
    </source>
</evidence>
<dbReference type="InterPro" id="IPR005123">
    <property type="entry name" value="Oxoglu/Fe-dep_dioxygenase_dom"/>
</dbReference>
<dbReference type="InterPro" id="IPR006620">
    <property type="entry name" value="Pro_4_hyd_alph"/>
</dbReference>
<dbReference type="GO" id="GO:0005506">
    <property type="term" value="F:iron ion binding"/>
    <property type="evidence" value="ECO:0007669"/>
    <property type="project" value="UniProtKB-UniRule"/>
</dbReference>
<comment type="cofactor">
    <cofactor evidence="1 7">
        <name>L-ascorbate</name>
        <dbReference type="ChEBI" id="CHEBI:38290"/>
    </cofactor>
</comment>
<dbReference type="Gene3D" id="2.60.120.620">
    <property type="entry name" value="q2cbj1_9rhob like domain"/>
    <property type="match status" value="1"/>
</dbReference>
<dbReference type="InterPro" id="IPR044862">
    <property type="entry name" value="Pro_4_hyd_alph_FE2OG_OXY"/>
</dbReference>
<dbReference type="EMBL" id="JACIET010000002">
    <property type="protein sequence ID" value="MBB4013865.1"/>
    <property type="molecule type" value="Genomic_DNA"/>
</dbReference>
<comment type="caution">
    <text evidence="9">The sequence shown here is derived from an EMBL/GenBank/DDBJ whole genome shotgun (WGS) entry which is preliminary data.</text>
</comment>
<evidence type="ECO:0000256" key="5">
    <source>
        <dbReference type="ARBA" id="ARBA00023002"/>
    </source>
</evidence>
<comment type="cofactor">
    <cofactor evidence="7">
        <name>Fe(2+)</name>
        <dbReference type="ChEBI" id="CHEBI:29033"/>
    </cofactor>
    <text evidence="7">Binds 1 Fe(2+) ion per subunit.</text>
</comment>
<dbReference type="NCBIfam" id="NF003974">
    <property type="entry name" value="PRK05467.1-3"/>
    <property type="match status" value="1"/>
</dbReference>
<evidence type="ECO:0000256" key="4">
    <source>
        <dbReference type="ARBA" id="ARBA00022964"/>
    </source>
</evidence>
<sequence length="227" mass="25295">MLIEVPSVLDADELRRLRHLLEAADWADGRVTAGSQSAQVKRNRQLPESSPVIAEAREIVLAALSRNAMFFSAALPAQMYPPLFNRYGGGEHFGAHVDNAVRRLPGGGGRPVRTDVSATLFLAEPDSYDGGELVVEDTYGEHEVKLAAGSLVLYPSTSLHRVEPVTRGERVACFMWLQSMVREDSRRALLFEMDLAITQLRQQHGETRELVRLTGSYHNLLRMWAEV</sequence>
<evidence type="ECO:0000259" key="8">
    <source>
        <dbReference type="PROSITE" id="PS51471"/>
    </source>
</evidence>
<evidence type="ECO:0000256" key="6">
    <source>
        <dbReference type="ARBA" id="ARBA00023004"/>
    </source>
</evidence>
<dbReference type="HAMAP" id="MF_00657">
    <property type="entry name" value="Hydroxyl_YbiX"/>
    <property type="match status" value="1"/>
</dbReference>
<dbReference type="Pfam" id="PF13640">
    <property type="entry name" value="2OG-FeII_Oxy_3"/>
    <property type="match status" value="1"/>
</dbReference>
<dbReference type="SMART" id="SM00702">
    <property type="entry name" value="P4Hc"/>
    <property type="match status" value="1"/>
</dbReference>
<dbReference type="PROSITE" id="PS51471">
    <property type="entry name" value="FE2OG_OXY"/>
    <property type="match status" value="1"/>
</dbReference>
<gene>
    <name evidence="9" type="ORF">GGR36_003211</name>
</gene>
<dbReference type="Proteomes" id="UP000561045">
    <property type="component" value="Unassembled WGS sequence"/>
</dbReference>
<evidence type="ECO:0000313" key="10">
    <source>
        <dbReference type="Proteomes" id="UP000561045"/>
    </source>
</evidence>
<accession>A0A840BKT3</accession>
<dbReference type="AlphaFoldDB" id="A0A840BKT3"/>
<dbReference type="InterPro" id="IPR041097">
    <property type="entry name" value="PKHD_C"/>
</dbReference>
<dbReference type="RefSeq" id="WP_183635779.1">
    <property type="nucleotide sequence ID" value="NZ_BAABLE010000005.1"/>
</dbReference>
<protein>
    <submittedName>
        <fullName evidence="9">PKHD-type hydroxylase</fullName>
        <ecNumber evidence="9">1.14.11.-</ecNumber>
    </submittedName>
</protein>
<feature type="binding site" evidence="7">
    <location>
        <position position="98"/>
    </location>
    <ligand>
        <name>Fe cation</name>
        <dbReference type="ChEBI" id="CHEBI:24875"/>
    </ligand>
</feature>
<dbReference type="GO" id="GO:0006974">
    <property type="term" value="P:DNA damage response"/>
    <property type="evidence" value="ECO:0007669"/>
    <property type="project" value="TreeGrafter"/>
</dbReference>
<dbReference type="Gene3D" id="4.10.860.20">
    <property type="entry name" value="Rabenosyn, Rab binding domain"/>
    <property type="match status" value="1"/>
</dbReference>
<dbReference type="PANTHER" id="PTHR41536:SF1">
    <property type="entry name" value="PKHD-TYPE HYDROXYLASE YBIX"/>
    <property type="match status" value="1"/>
</dbReference>
<keyword evidence="5 7" id="KW-0560">Oxidoreductase</keyword>